<dbReference type="RefSeq" id="WP_011590705.1">
    <property type="nucleotide sequence ID" value="NC_008261.1"/>
</dbReference>
<dbReference type="PIRSF" id="PIRSF003230">
    <property type="entry name" value="YbgC"/>
    <property type="match status" value="1"/>
</dbReference>
<reference evidence="3 4" key="1">
    <citation type="journal article" date="2006" name="Genome Res.">
        <title>Skewed genomic variability in strains of the toxigenic bacterial pathogen, Clostridium perfringens.</title>
        <authorList>
            <person name="Myers G.S."/>
            <person name="Rasko D.A."/>
            <person name="Cheung J.K."/>
            <person name="Ravel J."/>
            <person name="Seshadri R."/>
            <person name="Deboy R.T."/>
            <person name="Ren Q."/>
            <person name="Varga J."/>
            <person name="Awad M.M."/>
            <person name="Brinkac L.M."/>
            <person name="Daugherty S.C."/>
            <person name="Haft D.H."/>
            <person name="Dodson R.J."/>
            <person name="Madupu R."/>
            <person name="Nelson W.C."/>
            <person name="Rosovitz M.J."/>
            <person name="Sullivan S.A."/>
            <person name="Khouri H."/>
            <person name="Dimitrov G.I."/>
            <person name="Watkins K.L."/>
            <person name="Mulligan S."/>
            <person name="Benton J."/>
            <person name="Radune D."/>
            <person name="Fisher D.J."/>
            <person name="Atkins H.S."/>
            <person name="Hiscox T."/>
            <person name="Jost B.H."/>
            <person name="Billington S.J."/>
            <person name="Songer J.G."/>
            <person name="McClane B.A."/>
            <person name="Titball R.W."/>
            <person name="Rood J.I."/>
            <person name="Melville S.B."/>
            <person name="Paulsen I.T."/>
        </authorList>
    </citation>
    <scope>NUCLEOTIDE SEQUENCE [LARGE SCALE GENOMIC DNA]</scope>
    <source>
        <strain evidence="4">ATCC 13124 / DSM 756 / JCM 1290 / NCIMB 6125 / NCTC 8237 / S 107 / Type A</strain>
    </source>
</reference>
<dbReference type="STRING" id="195103.CPF_1423"/>
<dbReference type="HOGENOM" id="CLU_101141_3_3_9"/>
<dbReference type="Proteomes" id="UP000001823">
    <property type="component" value="Chromosome"/>
</dbReference>
<organism evidence="3 4">
    <name type="scientific">Clostridium perfringens (strain ATCC 13124 / DSM 756 / JCM 1290 / NCIMB 6125 / NCTC 8237 / Type A)</name>
    <dbReference type="NCBI Taxonomy" id="195103"/>
    <lineage>
        <taxon>Bacteria</taxon>
        <taxon>Bacillati</taxon>
        <taxon>Bacillota</taxon>
        <taxon>Clostridia</taxon>
        <taxon>Eubacteriales</taxon>
        <taxon>Clostridiaceae</taxon>
        <taxon>Clostridium</taxon>
    </lineage>
</organism>
<protein>
    <submittedName>
        <fullName evidence="3">Thioesterase family protein</fullName>
    </submittedName>
</protein>
<dbReference type="PaxDb" id="195103-CPF_1423"/>
<proteinExistence type="inferred from homology"/>
<dbReference type="AlphaFoldDB" id="A0A0H2YVI4"/>
<dbReference type="GO" id="GO:0047617">
    <property type="term" value="F:fatty acyl-CoA hydrolase activity"/>
    <property type="evidence" value="ECO:0007669"/>
    <property type="project" value="TreeGrafter"/>
</dbReference>
<dbReference type="InterPro" id="IPR006684">
    <property type="entry name" value="YbgC/YbaW"/>
</dbReference>
<keyword evidence="4" id="KW-1185">Reference proteome</keyword>
<evidence type="ECO:0000256" key="2">
    <source>
        <dbReference type="ARBA" id="ARBA00022801"/>
    </source>
</evidence>
<dbReference type="KEGG" id="cpf:CPF_1423"/>
<evidence type="ECO:0000313" key="4">
    <source>
        <dbReference type="Proteomes" id="UP000001823"/>
    </source>
</evidence>
<accession>A0A0H2YVI4</accession>
<dbReference type="Gene3D" id="3.10.129.10">
    <property type="entry name" value="Hotdog Thioesterase"/>
    <property type="match status" value="1"/>
</dbReference>
<gene>
    <name evidence="3" type="ordered locus">CPF_1423</name>
</gene>
<evidence type="ECO:0000256" key="1">
    <source>
        <dbReference type="ARBA" id="ARBA00005953"/>
    </source>
</evidence>
<dbReference type="eggNOG" id="COG0824">
    <property type="taxonomic scope" value="Bacteria"/>
</dbReference>
<comment type="similarity">
    <text evidence="1">Belongs to the 4-hydroxybenzoyl-CoA thioesterase family.</text>
</comment>
<name>A0A0H2YVI4_CLOP1</name>
<dbReference type="NCBIfam" id="TIGR00051">
    <property type="entry name" value="YbgC/FadM family acyl-CoA thioesterase"/>
    <property type="match status" value="1"/>
</dbReference>
<dbReference type="EMBL" id="CP000246">
    <property type="protein sequence ID" value="ABG84926.1"/>
    <property type="molecule type" value="Genomic_DNA"/>
</dbReference>
<dbReference type="PANTHER" id="PTHR31793:SF27">
    <property type="entry name" value="NOVEL THIOESTERASE SUPERFAMILY DOMAIN AND SAPOSIN A-TYPE DOMAIN CONTAINING PROTEIN (0610012H03RIK)"/>
    <property type="match status" value="1"/>
</dbReference>
<dbReference type="Pfam" id="PF13279">
    <property type="entry name" value="4HBT_2"/>
    <property type="match status" value="1"/>
</dbReference>
<dbReference type="SUPFAM" id="SSF54637">
    <property type="entry name" value="Thioesterase/thiol ester dehydrase-isomerase"/>
    <property type="match status" value="1"/>
</dbReference>
<sequence length="136" mass="16090">MKSISKIKVRYAETDAMQVVHHANYYIYFEVAREDFIEQFGITYKEMEDHGIMMPLVETQCKYIDAARYGDNLIIETEYDEITPIKVSLKYTVKRENHNKLVATGRTLQTFVDSKTFKIINIKKVHPQIWSKLTKY</sequence>
<dbReference type="PANTHER" id="PTHR31793">
    <property type="entry name" value="4-HYDROXYBENZOYL-COA THIOESTERASE FAMILY MEMBER"/>
    <property type="match status" value="1"/>
</dbReference>
<dbReference type="CDD" id="cd00586">
    <property type="entry name" value="4HBT"/>
    <property type="match status" value="1"/>
</dbReference>
<keyword evidence="2" id="KW-0378">Hydrolase</keyword>
<dbReference type="InterPro" id="IPR029069">
    <property type="entry name" value="HotDog_dom_sf"/>
</dbReference>
<dbReference type="InterPro" id="IPR050563">
    <property type="entry name" value="4-hydroxybenzoyl-CoA_TE"/>
</dbReference>
<evidence type="ECO:0000313" key="3">
    <source>
        <dbReference type="EMBL" id="ABG84926.1"/>
    </source>
</evidence>